<name>A0ABN2SG68_9ACTN</name>
<dbReference type="PANTHER" id="PTHR30154:SF34">
    <property type="entry name" value="TRANSCRIPTIONAL REGULATOR AZLB"/>
    <property type="match status" value="1"/>
</dbReference>
<evidence type="ECO:0000313" key="3">
    <source>
        <dbReference type="Proteomes" id="UP001501585"/>
    </source>
</evidence>
<gene>
    <name evidence="2" type="ORF">GCM10009799_09580</name>
</gene>
<proteinExistence type="predicted"/>
<evidence type="ECO:0000259" key="1">
    <source>
        <dbReference type="Pfam" id="PF01037"/>
    </source>
</evidence>
<dbReference type="SUPFAM" id="SSF54909">
    <property type="entry name" value="Dimeric alpha+beta barrel"/>
    <property type="match status" value="1"/>
</dbReference>
<dbReference type="InterPro" id="IPR011008">
    <property type="entry name" value="Dimeric_a/b-barrel"/>
</dbReference>
<organism evidence="2 3">
    <name type="scientific">Nocardiopsis rhodophaea</name>
    <dbReference type="NCBI Taxonomy" id="280238"/>
    <lineage>
        <taxon>Bacteria</taxon>
        <taxon>Bacillati</taxon>
        <taxon>Actinomycetota</taxon>
        <taxon>Actinomycetes</taxon>
        <taxon>Streptosporangiales</taxon>
        <taxon>Nocardiopsidaceae</taxon>
        <taxon>Nocardiopsis</taxon>
    </lineage>
</organism>
<dbReference type="Proteomes" id="UP001501585">
    <property type="component" value="Unassembled WGS sequence"/>
</dbReference>
<dbReference type="PANTHER" id="PTHR30154">
    <property type="entry name" value="LEUCINE-RESPONSIVE REGULATORY PROTEIN"/>
    <property type="match status" value="1"/>
</dbReference>
<dbReference type="EMBL" id="BAAAPC010000003">
    <property type="protein sequence ID" value="GAA1986181.1"/>
    <property type="molecule type" value="Genomic_DNA"/>
</dbReference>
<dbReference type="Pfam" id="PF01037">
    <property type="entry name" value="AsnC_trans_reg"/>
    <property type="match status" value="1"/>
</dbReference>
<reference evidence="2 3" key="1">
    <citation type="journal article" date="2019" name="Int. J. Syst. Evol. Microbiol.">
        <title>The Global Catalogue of Microorganisms (GCM) 10K type strain sequencing project: providing services to taxonomists for standard genome sequencing and annotation.</title>
        <authorList>
            <consortium name="The Broad Institute Genomics Platform"/>
            <consortium name="The Broad Institute Genome Sequencing Center for Infectious Disease"/>
            <person name="Wu L."/>
            <person name="Ma J."/>
        </authorList>
    </citation>
    <scope>NUCLEOTIDE SEQUENCE [LARGE SCALE GENOMIC DNA]</scope>
    <source>
        <strain evidence="2 3">JCM 15313</strain>
    </source>
</reference>
<dbReference type="RefSeq" id="WP_344107174.1">
    <property type="nucleotide sequence ID" value="NZ_BAAAPC010000003.1"/>
</dbReference>
<dbReference type="Gene3D" id="3.30.70.920">
    <property type="match status" value="1"/>
</dbReference>
<evidence type="ECO:0000313" key="2">
    <source>
        <dbReference type="EMBL" id="GAA1986181.1"/>
    </source>
</evidence>
<keyword evidence="3" id="KW-1185">Reference proteome</keyword>
<accession>A0ABN2SG68</accession>
<protein>
    <submittedName>
        <fullName evidence="2">Lrp/AsnC ligand binding domain-containing protein</fullName>
    </submittedName>
</protein>
<sequence>MITAIVMIKADVDRIPEVAEAIAEIDGVSEVYSVTGGIDLIAIVRVRKHEELAEVIPGRVNKIPGVRSSDTHIAFHAYSQHDLESAFSLGL</sequence>
<dbReference type="InterPro" id="IPR019887">
    <property type="entry name" value="Tscrpt_reg_AsnC/Lrp_C"/>
</dbReference>
<comment type="caution">
    <text evidence="2">The sequence shown here is derived from an EMBL/GenBank/DDBJ whole genome shotgun (WGS) entry which is preliminary data.</text>
</comment>
<feature type="domain" description="Transcription regulator AsnC/Lrp ligand binding" evidence="1">
    <location>
        <begin position="6"/>
        <end position="75"/>
    </location>
</feature>